<organism evidence="2 3">
    <name type="scientific">Halopseudomonas xinjiangensis</name>
    <dbReference type="NCBI Taxonomy" id="487184"/>
    <lineage>
        <taxon>Bacteria</taxon>
        <taxon>Pseudomonadati</taxon>
        <taxon>Pseudomonadota</taxon>
        <taxon>Gammaproteobacteria</taxon>
        <taxon>Pseudomonadales</taxon>
        <taxon>Pseudomonadaceae</taxon>
        <taxon>Halopseudomonas</taxon>
    </lineage>
</organism>
<dbReference type="Proteomes" id="UP000243207">
    <property type="component" value="Chromosome I"/>
</dbReference>
<evidence type="ECO:0000313" key="2">
    <source>
        <dbReference type="EMBL" id="SDS31778.1"/>
    </source>
</evidence>
<protein>
    <submittedName>
        <fullName evidence="2">Uncharacterized protein</fullName>
    </submittedName>
</protein>
<dbReference type="OrthoDB" id="6889884at2"/>
<dbReference type="RefSeq" id="WP_093392386.1">
    <property type="nucleotide sequence ID" value="NZ_LT629736.1"/>
</dbReference>
<keyword evidence="3" id="KW-1185">Reference proteome</keyword>
<proteinExistence type="predicted"/>
<keyword evidence="1" id="KW-0472">Membrane</keyword>
<dbReference type="EMBL" id="LT629736">
    <property type="protein sequence ID" value="SDS31778.1"/>
    <property type="molecule type" value="Genomic_DNA"/>
</dbReference>
<gene>
    <name evidence="2" type="ORF">SAMN05216421_1304</name>
</gene>
<evidence type="ECO:0000313" key="3">
    <source>
        <dbReference type="Proteomes" id="UP000243207"/>
    </source>
</evidence>
<name>A0A1H1R7V4_9GAMM</name>
<sequence length="171" mass="18461">MPPSAEEAARALREIATIRARAAGFQDYRAESSQLILWGFAYALGFVLTALFPAFILLVWLFVVASALTAGTVTACRINPEIPGIAWRYLTLVGAILLFCIILNIIMWPLSPEQSSMIGPLFVAALYVIRGVQLRPRYLALGGLLAIVSVAGFSSFIRSSGGGWQEVSAQV</sequence>
<feature type="transmembrane region" description="Helical" evidence="1">
    <location>
        <begin position="139"/>
        <end position="157"/>
    </location>
</feature>
<reference evidence="3" key="1">
    <citation type="submission" date="2016-10" db="EMBL/GenBank/DDBJ databases">
        <authorList>
            <person name="Varghese N."/>
            <person name="Submissions S."/>
        </authorList>
    </citation>
    <scope>NUCLEOTIDE SEQUENCE [LARGE SCALE GENOMIC DNA]</scope>
    <source>
        <strain evidence="3">NRRL B-51270</strain>
    </source>
</reference>
<feature type="transmembrane region" description="Helical" evidence="1">
    <location>
        <begin position="89"/>
        <end position="110"/>
    </location>
</feature>
<accession>A0A1H1R7V4</accession>
<evidence type="ECO:0000256" key="1">
    <source>
        <dbReference type="SAM" id="Phobius"/>
    </source>
</evidence>
<feature type="transmembrane region" description="Helical" evidence="1">
    <location>
        <begin position="116"/>
        <end position="132"/>
    </location>
</feature>
<keyword evidence="1" id="KW-1133">Transmembrane helix</keyword>
<keyword evidence="1" id="KW-0812">Transmembrane</keyword>
<dbReference type="STRING" id="487184.SAMN05216421_1304"/>
<feature type="transmembrane region" description="Helical" evidence="1">
    <location>
        <begin position="35"/>
        <end position="68"/>
    </location>
</feature>
<dbReference type="AlphaFoldDB" id="A0A1H1R7V4"/>